<evidence type="ECO:0000256" key="2">
    <source>
        <dbReference type="ARBA" id="ARBA00004496"/>
    </source>
</evidence>
<dbReference type="CDD" id="cd02440">
    <property type="entry name" value="AdoMet_MTases"/>
    <property type="match status" value="1"/>
</dbReference>
<dbReference type="PANTHER" id="PTHR43648">
    <property type="entry name" value="ELECTRON TRANSFER FLAVOPROTEIN BETA SUBUNIT LYSINE METHYLTRANSFERASE"/>
    <property type="match status" value="1"/>
</dbReference>
<keyword evidence="7" id="KW-0496">Mitochondrion</keyword>
<dbReference type="Proteomes" id="UP000694567">
    <property type="component" value="Unplaced"/>
</dbReference>
<proteinExistence type="inferred from homology"/>
<dbReference type="GO" id="GO:0005759">
    <property type="term" value="C:mitochondrial matrix"/>
    <property type="evidence" value="ECO:0007669"/>
    <property type="project" value="UniProtKB-SubCell"/>
</dbReference>
<evidence type="ECO:0000256" key="3">
    <source>
        <dbReference type="ARBA" id="ARBA00022490"/>
    </source>
</evidence>
<reference evidence="13" key="1">
    <citation type="submission" date="2025-08" db="UniProtKB">
        <authorList>
            <consortium name="Ensembl"/>
        </authorList>
    </citation>
    <scope>IDENTIFICATION</scope>
</reference>
<evidence type="ECO:0000256" key="5">
    <source>
        <dbReference type="ARBA" id="ARBA00022679"/>
    </source>
</evidence>
<dbReference type="FunFam" id="3.40.50.150:FF:000202">
    <property type="entry name" value="Electron transfer flavoprotein subunit beta lysine methyltransferase"/>
    <property type="match status" value="1"/>
</dbReference>
<organism evidence="13 14">
    <name type="scientific">Bubo bubo</name>
    <name type="common">Eurasian eagle-owl</name>
    <name type="synonym">Strix bubo</name>
    <dbReference type="NCBI Taxonomy" id="30461"/>
    <lineage>
        <taxon>Eukaryota</taxon>
        <taxon>Metazoa</taxon>
        <taxon>Chordata</taxon>
        <taxon>Craniata</taxon>
        <taxon>Vertebrata</taxon>
        <taxon>Euteleostomi</taxon>
        <taxon>Archelosauria</taxon>
        <taxon>Archosauria</taxon>
        <taxon>Dinosauria</taxon>
        <taxon>Saurischia</taxon>
        <taxon>Theropoda</taxon>
        <taxon>Coelurosauria</taxon>
        <taxon>Aves</taxon>
        <taxon>Neognathae</taxon>
        <taxon>Neoaves</taxon>
        <taxon>Telluraves</taxon>
        <taxon>Strigiformes</taxon>
        <taxon>Strigidae</taxon>
        <taxon>Bubo</taxon>
    </lineage>
</organism>
<evidence type="ECO:0000256" key="1">
    <source>
        <dbReference type="ARBA" id="ARBA00004305"/>
    </source>
</evidence>
<dbReference type="SUPFAM" id="SSF53335">
    <property type="entry name" value="S-adenosyl-L-methionine-dependent methyltransferases"/>
    <property type="match status" value="1"/>
</dbReference>
<keyword evidence="3" id="KW-0963">Cytoplasm</keyword>
<dbReference type="InterPro" id="IPR050078">
    <property type="entry name" value="Ribosomal_L11_MeTrfase_PrmA"/>
</dbReference>
<keyword evidence="6" id="KW-0809">Transit peptide</keyword>
<sequence length="296" mass="33794">MQENSCFLFRLTLGTVIHHYEEQHPVSLFQAFCLITCFRQNTFAKAWRSRRGGLPLRWKRCCHWSAGKSLDPEVRAFLEENTEVTSSGHLTPEIRLRLLTPRCRFWREKPDLWPYGDPFWAIYWPGGQALSRYILDNPRVVKGRSVLDLGSGCGATAIAAVMSGASQVLANDIDPIAGVAMILNCELNHLNPFPITIKNIINSEAGNWDLIVLGDMFYDEQLADGLHHWLRKCIRIQQTEVLIGDPGRHQFLSHSIRSQLHKVIEYSLPEYTRQENNGLTSSIVWSYQPSNSLENC</sequence>
<evidence type="ECO:0000313" key="13">
    <source>
        <dbReference type="Ensembl" id="ENSBOBP00000008685.1"/>
    </source>
</evidence>
<evidence type="ECO:0000313" key="14">
    <source>
        <dbReference type="Proteomes" id="UP000694567"/>
    </source>
</evidence>
<reference evidence="13" key="2">
    <citation type="submission" date="2025-09" db="UniProtKB">
        <authorList>
            <consortium name="Ensembl"/>
        </authorList>
    </citation>
    <scope>IDENTIFICATION</scope>
</reference>
<comment type="subcellular location">
    <subcellularLocation>
        <location evidence="2">Cytoplasm</location>
    </subcellularLocation>
    <subcellularLocation>
        <location evidence="1">Mitochondrion matrix</location>
    </subcellularLocation>
</comment>
<evidence type="ECO:0000256" key="10">
    <source>
        <dbReference type="ARBA" id="ARBA00041867"/>
    </source>
</evidence>
<dbReference type="PANTHER" id="PTHR43648:SF1">
    <property type="entry name" value="ELECTRON TRANSFER FLAVOPROTEIN BETA SUBUNIT LYSINE METHYLTRANSFERASE"/>
    <property type="match status" value="1"/>
</dbReference>
<keyword evidence="14" id="KW-1185">Reference proteome</keyword>
<name>A0A8C0ETA1_BUBBB</name>
<keyword evidence="5" id="KW-0808">Transferase</keyword>
<comment type="similarity">
    <text evidence="8">Belongs to the methyltransferase superfamily. ETFBKMT family.</text>
</comment>
<evidence type="ECO:0000256" key="4">
    <source>
        <dbReference type="ARBA" id="ARBA00022603"/>
    </source>
</evidence>
<comment type="catalytic activity">
    <reaction evidence="12">
        <text>L-lysyl-[protein] + 3 S-adenosyl-L-methionine = N(6),N(6),N(6)-trimethyl-L-lysyl-[protein] + 3 S-adenosyl-L-homocysteine + 3 H(+)</text>
        <dbReference type="Rhea" id="RHEA:54192"/>
        <dbReference type="Rhea" id="RHEA-COMP:9752"/>
        <dbReference type="Rhea" id="RHEA-COMP:13826"/>
        <dbReference type="ChEBI" id="CHEBI:15378"/>
        <dbReference type="ChEBI" id="CHEBI:29969"/>
        <dbReference type="ChEBI" id="CHEBI:57856"/>
        <dbReference type="ChEBI" id="CHEBI:59789"/>
        <dbReference type="ChEBI" id="CHEBI:61961"/>
    </reaction>
    <physiologicalReaction direction="left-to-right" evidence="12">
        <dbReference type="Rhea" id="RHEA:54193"/>
    </physiologicalReaction>
</comment>
<accession>A0A8C0ETA1</accession>
<dbReference type="Gene3D" id="3.40.50.150">
    <property type="entry name" value="Vaccinia Virus protein VP39"/>
    <property type="match status" value="1"/>
</dbReference>
<evidence type="ECO:0000256" key="8">
    <source>
        <dbReference type="ARBA" id="ARBA00037932"/>
    </source>
</evidence>
<evidence type="ECO:0000256" key="12">
    <source>
        <dbReference type="ARBA" id="ARBA00049497"/>
    </source>
</evidence>
<dbReference type="Pfam" id="PF06325">
    <property type="entry name" value="PrmA"/>
    <property type="match status" value="1"/>
</dbReference>
<dbReference type="GO" id="GO:0032259">
    <property type="term" value="P:methylation"/>
    <property type="evidence" value="ECO:0007669"/>
    <property type="project" value="UniProtKB-KW"/>
</dbReference>
<dbReference type="GO" id="GO:0016279">
    <property type="term" value="F:protein-lysine N-methyltransferase activity"/>
    <property type="evidence" value="ECO:0007669"/>
    <property type="project" value="TreeGrafter"/>
</dbReference>
<evidence type="ECO:0000256" key="7">
    <source>
        <dbReference type="ARBA" id="ARBA00023128"/>
    </source>
</evidence>
<dbReference type="Ensembl" id="ENSBOBT00000008907.1">
    <property type="protein sequence ID" value="ENSBOBP00000008685.1"/>
    <property type="gene ID" value="ENSBOBG00000005625.1"/>
</dbReference>
<dbReference type="AlphaFoldDB" id="A0A8C0ETA1"/>
<evidence type="ECO:0000256" key="6">
    <source>
        <dbReference type="ARBA" id="ARBA00022946"/>
    </source>
</evidence>
<evidence type="ECO:0000256" key="9">
    <source>
        <dbReference type="ARBA" id="ARBA00040322"/>
    </source>
</evidence>
<dbReference type="InterPro" id="IPR029063">
    <property type="entry name" value="SAM-dependent_MTases_sf"/>
</dbReference>
<dbReference type="GO" id="GO:1904736">
    <property type="term" value="P:negative regulation of fatty acid beta-oxidation using acyl-CoA dehydrogenase"/>
    <property type="evidence" value="ECO:0007669"/>
    <property type="project" value="UniProtKB-ARBA"/>
</dbReference>
<keyword evidence="4" id="KW-0489">Methyltransferase</keyword>
<evidence type="ECO:0000256" key="11">
    <source>
        <dbReference type="ARBA" id="ARBA00042266"/>
    </source>
</evidence>
<protein>
    <recommendedName>
        <fullName evidence="9">Electron transfer flavoprotein beta subunit lysine methyltransferase</fullName>
    </recommendedName>
    <alternativeName>
        <fullName evidence="11">ETFB lysine methyltransferase</fullName>
    </alternativeName>
    <alternativeName>
        <fullName evidence="10">Protein N-lysine methyltransferase METTL20</fullName>
    </alternativeName>
</protein>